<protein>
    <submittedName>
        <fullName evidence="1">Uncharacterized protein</fullName>
    </submittedName>
</protein>
<evidence type="ECO:0000313" key="2">
    <source>
        <dbReference type="Proteomes" id="UP000189670"/>
    </source>
</evidence>
<name>A0A1V1PDI0_9BACT</name>
<sequence length="101" mass="11907">NDPPVILDIPDQTILDYSQFKPVILDHYVEDIDNADSEIIWTTSGEKIWLFQLRIGLHPFHWQINIGLDMNQYCLLQLIHQACREQKWPCLLLKTVVFSMI</sequence>
<feature type="non-terminal residue" evidence="1">
    <location>
        <position position="1"/>
    </location>
</feature>
<dbReference type="Proteomes" id="UP000189670">
    <property type="component" value="Unassembled WGS sequence"/>
</dbReference>
<organism evidence="1 2">
    <name type="scientific">Candidatus Magnetoglobus multicellularis str. Araruama</name>
    <dbReference type="NCBI Taxonomy" id="890399"/>
    <lineage>
        <taxon>Bacteria</taxon>
        <taxon>Pseudomonadati</taxon>
        <taxon>Thermodesulfobacteriota</taxon>
        <taxon>Desulfobacteria</taxon>
        <taxon>Desulfobacterales</taxon>
        <taxon>Desulfobacteraceae</taxon>
        <taxon>Candidatus Magnetoglobus</taxon>
    </lineage>
</organism>
<comment type="caution">
    <text evidence="1">The sequence shown here is derived from an EMBL/GenBank/DDBJ whole genome shotgun (WGS) entry which is preliminary data.</text>
</comment>
<accession>A0A1V1PDI0</accession>
<dbReference type="AlphaFoldDB" id="A0A1V1PDI0"/>
<gene>
    <name evidence="1" type="ORF">OMM_07354</name>
</gene>
<reference evidence="2" key="1">
    <citation type="submission" date="2012-11" db="EMBL/GenBank/DDBJ databases">
        <authorList>
            <person name="Lucero-Rivera Y.E."/>
            <person name="Tovar-Ramirez D."/>
        </authorList>
    </citation>
    <scope>NUCLEOTIDE SEQUENCE [LARGE SCALE GENOMIC DNA]</scope>
    <source>
        <strain evidence="2">Araruama</strain>
    </source>
</reference>
<dbReference type="EMBL" id="ATBP01000118">
    <property type="protein sequence ID" value="ETR72725.1"/>
    <property type="molecule type" value="Genomic_DNA"/>
</dbReference>
<proteinExistence type="predicted"/>
<evidence type="ECO:0000313" key="1">
    <source>
        <dbReference type="EMBL" id="ETR72725.1"/>
    </source>
</evidence>